<protein>
    <submittedName>
        <fullName evidence="1">Uncharacterized protein</fullName>
    </submittedName>
</protein>
<gene>
    <name evidence="1" type="ORF">J5N97_014695</name>
</gene>
<keyword evidence="2" id="KW-1185">Reference proteome</keyword>
<accession>A0A9D5CSY0</accession>
<dbReference type="EMBL" id="JAGGNH010000003">
    <property type="protein sequence ID" value="KAJ0979221.1"/>
    <property type="molecule type" value="Genomic_DNA"/>
</dbReference>
<sequence>MQVKLDPLLSSVQELVKLRNSPSCAIHPPVNQADVSDKQDQPHVLSRVDLPTITRSWRSLLEREPSTKKLKEVPTCSLGPLFCKPHGLSLSLSFSLLEWKGLELELELICLEDGMCFPACYKICKEK</sequence>
<reference evidence="1" key="1">
    <citation type="submission" date="2021-03" db="EMBL/GenBank/DDBJ databases">
        <authorList>
            <person name="Li Z."/>
            <person name="Yang C."/>
        </authorList>
    </citation>
    <scope>NUCLEOTIDE SEQUENCE</scope>
    <source>
        <strain evidence="1">Dzin_1.0</strain>
        <tissue evidence="1">Leaf</tissue>
    </source>
</reference>
<dbReference type="AlphaFoldDB" id="A0A9D5CSY0"/>
<organism evidence="1 2">
    <name type="scientific">Dioscorea zingiberensis</name>
    <dbReference type="NCBI Taxonomy" id="325984"/>
    <lineage>
        <taxon>Eukaryota</taxon>
        <taxon>Viridiplantae</taxon>
        <taxon>Streptophyta</taxon>
        <taxon>Embryophyta</taxon>
        <taxon>Tracheophyta</taxon>
        <taxon>Spermatophyta</taxon>
        <taxon>Magnoliopsida</taxon>
        <taxon>Liliopsida</taxon>
        <taxon>Dioscoreales</taxon>
        <taxon>Dioscoreaceae</taxon>
        <taxon>Dioscorea</taxon>
    </lineage>
</organism>
<comment type="caution">
    <text evidence="1">The sequence shown here is derived from an EMBL/GenBank/DDBJ whole genome shotgun (WGS) entry which is preliminary data.</text>
</comment>
<dbReference type="Proteomes" id="UP001085076">
    <property type="component" value="Miscellaneous, Linkage group lg03"/>
</dbReference>
<proteinExistence type="predicted"/>
<name>A0A9D5CSY0_9LILI</name>
<reference evidence="1" key="2">
    <citation type="journal article" date="2022" name="Hortic Res">
        <title>The genome of Dioscorea zingiberensis sheds light on the biosynthesis, origin and evolution of the medicinally important diosgenin saponins.</title>
        <authorList>
            <person name="Li Y."/>
            <person name="Tan C."/>
            <person name="Li Z."/>
            <person name="Guo J."/>
            <person name="Li S."/>
            <person name="Chen X."/>
            <person name="Wang C."/>
            <person name="Dai X."/>
            <person name="Yang H."/>
            <person name="Song W."/>
            <person name="Hou L."/>
            <person name="Xu J."/>
            <person name="Tong Z."/>
            <person name="Xu A."/>
            <person name="Yuan X."/>
            <person name="Wang W."/>
            <person name="Yang Q."/>
            <person name="Chen L."/>
            <person name="Sun Z."/>
            <person name="Wang K."/>
            <person name="Pan B."/>
            <person name="Chen J."/>
            <person name="Bao Y."/>
            <person name="Liu F."/>
            <person name="Qi X."/>
            <person name="Gang D.R."/>
            <person name="Wen J."/>
            <person name="Li J."/>
        </authorList>
    </citation>
    <scope>NUCLEOTIDE SEQUENCE</scope>
    <source>
        <strain evidence="1">Dzin_1.0</strain>
    </source>
</reference>
<evidence type="ECO:0000313" key="1">
    <source>
        <dbReference type="EMBL" id="KAJ0979221.1"/>
    </source>
</evidence>
<evidence type="ECO:0000313" key="2">
    <source>
        <dbReference type="Proteomes" id="UP001085076"/>
    </source>
</evidence>